<reference evidence="2 3" key="1">
    <citation type="submission" date="2021-01" db="EMBL/GenBank/DDBJ databases">
        <title>Whole genome shotgun sequence of Actinoplanes couchii NBRC 106145.</title>
        <authorList>
            <person name="Komaki H."/>
            <person name="Tamura T."/>
        </authorList>
    </citation>
    <scope>NUCLEOTIDE SEQUENCE [LARGE SCALE GENOMIC DNA]</scope>
    <source>
        <strain evidence="2 3">NBRC 106145</strain>
    </source>
</reference>
<dbReference type="Proteomes" id="UP000612282">
    <property type="component" value="Unassembled WGS sequence"/>
</dbReference>
<proteinExistence type="predicted"/>
<dbReference type="Pfam" id="PF00107">
    <property type="entry name" value="ADH_zinc_N"/>
    <property type="match status" value="1"/>
</dbReference>
<accession>A0ABQ3X8V1</accession>
<evidence type="ECO:0000259" key="1">
    <source>
        <dbReference type="SMART" id="SM00829"/>
    </source>
</evidence>
<evidence type="ECO:0000313" key="2">
    <source>
        <dbReference type="EMBL" id="GID54922.1"/>
    </source>
</evidence>
<comment type="caution">
    <text evidence="2">The sequence shown here is derived from an EMBL/GenBank/DDBJ whole genome shotgun (WGS) entry which is preliminary data.</text>
</comment>
<dbReference type="SUPFAM" id="SSF50129">
    <property type="entry name" value="GroES-like"/>
    <property type="match status" value="1"/>
</dbReference>
<dbReference type="PANTHER" id="PTHR43677">
    <property type="entry name" value="SHORT-CHAIN DEHYDROGENASE/REDUCTASE"/>
    <property type="match status" value="1"/>
</dbReference>
<organism evidence="2 3">
    <name type="scientific">Actinoplanes couchii</name>
    <dbReference type="NCBI Taxonomy" id="403638"/>
    <lineage>
        <taxon>Bacteria</taxon>
        <taxon>Bacillati</taxon>
        <taxon>Actinomycetota</taxon>
        <taxon>Actinomycetes</taxon>
        <taxon>Micromonosporales</taxon>
        <taxon>Micromonosporaceae</taxon>
        <taxon>Actinoplanes</taxon>
    </lineage>
</organism>
<name>A0ABQ3X8V1_9ACTN</name>
<dbReference type="InterPro" id="IPR011032">
    <property type="entry name" value="GroES-like_sf"/>
</dbReference>
<protein>
    <submittedName>
        <fullName evidence="2">NADPH:quinone reductase</fullName>
    </submittedName>
</protein>
<feature type="domain" description="Enoyl reductase (ER)" evidence="1">
    <location>
        <begin position="10"/>
        <end position="314"/>
    </location>
</feature>
<dbReference type="EMBL" id="BOMG01000044">
    <property type="protein sequence ID" value="GID54922.1"/>
    <property type="molecule type" value="Genomic_DNA"/>
</dbReference>
<dbReference type="Gene3D" id="3.90.180.10">
    <property type="entry name" value="Medium-chain alcohol dehydrogenases, catalytic domain"/>
    <property type="match status" value="1"/>
</dbReference>
<keyword evidence="3" id="KW-1185">Reference proteome</keyword>
<evidence type="ECO:0000313" key="3">
    <source>
        <dbReference type="Proteomes" id="UP000612282"/>
    </source>
</evidence>
<dbReference type="InterPro" id="IPR020843">
    <property type="entry name" value="ER"/>
</dbReference>
<dbReference type="Pfam" id="PF08240">
    <property type="entry name" value="ADH_N"/>
    <property type="match status" value="1"/>
</dbReference>
<dbReference type="RefSeq" id="WP_203796216.1">
    <property type="nucleotide sequence ID" value="NZ_BAAAQE010000029.1"/>
</dbReference>
<dbReference type="SMART" id="SM00829">
    <property type="entry name" value="PKS_ER"/>
    <property type="match status" value="1"/>
</dbReference>
<dbReference type="InterPro" id="IPR013149">
    <property type="entry name" value="ADH-like_C"/>
</dbReference>
<dbReference type="PANTHER" id="PTHR43677:SF4">
    <property type="entry name" value="QUINONE OXIDOREDUCTASE-LIKE PROTEIN 2"/>
    <property type="match status" value="1"/>
</dbReference>
<dbReference type="InterPro" id="IPR013154">
    <property type="entry name" value="ADH-like_N"/>
</dbReference>
<dbReference type="SUPFAM" id="SSF51735">
    <property type="entry name" value="NAD(P)-binding Rossmann-fold domains"/>
    <property type="match status" value="1"/>
</dbReference>
<gene>
    <name evidence="2" type="primary">qor_4</name>
    <name evidence="2" type="ORF">Aco03nite_033260</name>
</gene>
<dbReference type="Gene3D" id="3.40.50.720">
    <property type="entry name" value="NAD(P)-binding Rossmann-like Domain"/>
    <property type="match status" value="1"/>
</dbReference>
<sequence length="316" mass="32271">MRAILVSRLGGPEVLDVAELPAPAEEAGRSLIGVTAAGVNYADTHRTDGSYRAAPALPFVPGTEVAGVTADGQRVVALLFPGGGYAEQASAAIEDVVKIPDKVDDATALALLVQGLTAFHVLRGSARLQPGETVVVGAAAGGVGTVAVQLARIFGAGQVIAAASTPEKRELALRLGADVAVDSAPDGYPDRIRAATGGRGADVILDSTGGATLTAALDGLAHWGRLISFGNASRQGRAPIDPGTLADRNTSVAGFWLRPALDQPGGFHQPLTELLELVAAGRLVLPPGPSYPLADARRAHEDLLARRTTGKVVLTM</sequence>
<dbReference type="InterPro" id="IPR036291">
    <property type="entry name" value="NAD(P)-bd_dom_sf"/>
</dbReference>
<dbReference type="InterPro" id="IPR051397">
    <property type="entry name" value="Zn-ADH-like_protein"/>
</dbReference>